<dbReference type="InterPro" id="IPR016181">
    <property type="entry name" value="Acyl_CoA_acyltransferase"/>
</dbReference>
<dbReference type="EMBL" id="CP045119">
    <property type="protein sequence ID" value="QIN82287.1"/>
    <property type="molecule type" value="Genomic_DNA"/>
</dbReference>
<evidence type="ECO:0000313" key="3">
    <source>
        <dbReference type="Proteomes" id="UP000501452"/>
    </source>
</evidence>
<dbReference type="Proteomes" id="UP000501452">
    <property type="component" value="Chromosome"/>
</dbReference>
<keyword evidence="2" id="KW-0808">Transferase</keyword>
<evidence type="ECO:0000313" key="2">
    <source>
        <dbReference type="EMBL" id="QIN82287.1"/>
    </source>
</evidence>
<name>A0A6G8Q7I8_9ACTN</name>
<dbReference type="InterPro" id="IPR000182">
    <property type="entry name" value="GNAT_dom"/>
</dbReference>
<dbReference type="PANTHER" id="PTHR43072">
    <property type="entry name" value="N-ACETYLTRANSFERASE"/>
    <property type="match status" value="1"/>
</dbReference>
<reference evidence="2 3" key="1">
    <citation type="submission" date="2019-10" db="EMBL/GenBank/DDBJ databases">
        <title>Rubrobacter sp nov SCSIO 52090 isolated from a deep-sea sediment in the South China Sea.</title>
        <authorList>
            <person name="Chen R.W."/>
        </authorList>
    </citation>
    <scope>NUCLEOTIDE SEQUENCE [LARGE SCALE GENOMIC DNA]</scope>
    <source>
        <strain evidence="2 3">SCSIO 52909</strain>
    </source>
</reference>
<dbReference type="SUPFAM" id="SSF55729">
    <property type="entry name" value="Acyl-CoA N-acyltransferases (Nat)"/>
    <property type="match status" value="1"/>
</dbReference>
<accession>A0A6G8Q7I8</accession>
<dbReference type="RefSeq" id="WP_166174483.1">
    <property type="nucleotide sequence ID" value="NZ_CP045119.1"/>
</dbReference>
<gene>
    <name evidence="2" type="ORF">GBA63_06195</name>
</gene>
<dbReference type="AlphaFoldDB" id="A0A6G8Q7I8"/>
<sequence length="160" mass="17575">METEGFTIRPGRKEDAAEAARLWMQSAEEHTAHDPVYATAPDAEKAMRRFLADLARNSYAFVFVATVEDQTVGFVSGELREGSPTFMPKTWASVDDVFVDPGHRNGGIGRALIASVEGWARQKGANGVSLQVAAANARGRKFYEDLGFREVSVYELLEFG</sequence>
<organism evidence="2 3">
    <name type="scientific">Rubrobacter tropicus</name>
    <dbReference type="NCBI Taxonomy" id="2653851"/>
    <lineage>
        <taxon>Bacteria</taxon>
        <taxon>Bacillati</taxon>
        <taxon>Actinomycetota</taxon>
        <taxon>Rubrobacteria</taxon>
        <taxon>Rubrobacterales</taxon>
        <taxon>Rubrobacteraceae</taxon>
        <taxon>Rubrobacter</taxon>
    </lineage>
</organism>
<feature type="domain" description="N-acetyltransferase" evidence="1">
    <location>
        <begin position="6"/>
        <end position="160"/>
    </location>
</feature>
<dbReference type="Pfam" id="PF00583">
    <property type="entry name" value="Acetyltransf_1"/>
    <property type="match status" value="1"/>
</dbReference>
<evidence type="ECO:0000259" key="1">
    <source>
        <dbReference type="PROSITE" id="PS51186"/>
    </source>
</evidence>
<proteinExistence type="predicted"/>
<keyword evidence="3" id="KW-1185">Reference proteome</keyword>
<dbReference type="Gene3D" id="3.40.630.30">
    <property type="match status" value="1"/>
</dbReference>
<dbReference type="PROSITE" id="PS51186">
    <property type="entry name" value="GNAT"/>
    <property type="match status" value="1"/>
</dbReference>
<dbReference type="KEGG" id="rub:GBA63_06195"/>
<dbReference type="CDD" id="cd04301">
    <property type="entry name" value="NAT_SF"/>
    <property type="match status" value="1"/>
</dbReference>
<dbReference type="GO" id="GO:0016747">
    <property type="term" value="F:acyltransferase activity, transferring groups other than amino-acyl groups"/>
    <property type="evidence" value="ECO:0007669"/>
    <property type="project" value="InterPro"/>
</dbReference>
<protein>
    <submittedName>
        <fullName evidence="2">GNAT family N-acetyltransferase</fullName>
    </submittedName>
</protein>